<keyword evidence="2" id="KW-0863">Zinc-finger</keyword>
<dbReference type="InterPro" id="IPR049730">
    <property type="entry name" value="SNF2/RAD54-like_C"/>
</dbReference>
<dbReference type="RefSeq" id="WP_207615736.1">
    <property type="nucleotide sequence ID" value="NZ_JAFNLL010000014.1"/>
</dbReference>
<dbReference type="GO" id="GO:0008270">
    <property type="term" value="F:zinc ion binding"/>
    <property type="evidence" value="ECO:0007669"/>
    <property type="project" value="UniProtKB-KW"/>
</dbReference>
<dbReference type="InterPro" id="IPR027417">
    <property type="entry name" value="P-loop_NTPase"/>
</dbReference>
<protein>
    <submittedName>
        <fullName evidence="6">SNF2 helicase associated domain-containing protein</fullName>
    </submittedName>
</protein>
<dbReference type="Gene3D" id="3.40.50.300">
    <property type="entry name" value="P-loop containing nucleotide triphosphate hydrolases"/>
    <property type="match status" value="1"/>
</dbReference>
<evidence type="ECO:0000256" key="2">
    <source>
        <dbReference type="PROSITE-ProRule" id="PRU00325"/>
    </source>
</evidence>
<dbReference type="Pfam" id="PF00271">
    <property type="entry name" value="Helicase_C"/>
    <property type="match status" value="1"/>
</dbReference>
<dbReference type="Pfam" id="PF00176">
    <property type="entry name" value="SNF2-rel_dom"/>
    <property type="match status" value="1"/>
</dbReference>
<dbReference type="Pfam" id="PF08455">
    <property type="entry name" value="SNF2_assoc"/>
    <property type="match status" value="1"/>
</dbReference>
<dbReference type="PANTHER" id="PTHR10799">
    <property type="entry name" value="SNF2/RAD54 HELICASE FAMILY"/>
    <property type="match status" value="1"/>
</dbReference>
<evidence type="ECO:0000313" key="7">
    <source>
        <dbReference type="Proteomes" id="UP000664164"/>
    </source>
</evidence>
<evidence type="ECO:0000256" key="1">
    <source>
        <dbReference type="ARBA" id="ARBA00022801"/>
    </source>
</evidence>
<dbReference type="GO" id="GO:0005524">
    <property type="term" value="F:ATP binding"/>
    <property type="evidence" value="ECO:0007669"/>
    <property type="project" value="InterPro"/>
</dbReference>
<dbReference type="SUPFAM" id="SSF52540">
    <property type="entry name" value="P-loop containing nucleoside triphosphate hydrolases"/>
    <property type="match status" value="2"/>
</dbReference>
<proteinExistence type="predicted"/>
<keyword evidence="2" id="KW-0862">Zinc</keyword>
<dbReference type="EMBL" id="JAFNLL010000014">
    <property type="protein sequence ID" value="MBO1267941.1"/>
    <property type="molecule type" value="Genomic_DNA"/>
</dbReference>
<dbReference type="InterPro" id="IPR038718">
    <property type="entry name" value="SNF2-like_sf"/>
</dbReference>
<dbReference type="InterPro" id="IPR014001">
    <property type="entry name" value="Helicase_ATP-bd"/>
</dbReference>
<dbReference type="GO" id="GO:0016787">
    <property type="term" value="F:hydrolase activity"/>
    <property type="evidence" value="ECO:0007669"/>
    <property type="project" value="UniProtKB-KW"/>
</dbReference>
<dbReference type="SMART" id="SM00490">
    <property type="entry name" value="HELICc"/>
    <property type="match status" value="1"/>
</dbReference>
<keyword evidence="2" id="KW-0479">Metal-binding</keyword>
<organism evidence="6 7">
    <name type="scientific">Arthrobacter cavernae</name>
    <dbReference type="NCBI Taxonomy" id="2817681"/>
    <lineage>
        <taxon>Bacteria</taxon>
        <taxon>Bacillati</taxon>
        <taxon>Actinomycetota</taxon>
        <taxon>Actinomycetes</taxon>
        <taxon>Micrococcales</taxon>
        <taxon>Micrococcaceae</taxon>
        <taxon>Arthrobacter</taxon>
    </lineage>
</organism>
<dbReference type="SMART" id="SM00487">
    <property type="entry name" value="DEXDc"/>
    <property type="match status" value="1"/>
</dbReference>
<dbReference type="PROSITE" id="PS50966">
    <property type="entry name" value="ZF_SWIM"/>
    <property type="match status" value="1"/>
</dbReference>
<dbReference type="Gene3D" id="3.40.50.10810">
    <property type="entry name" value="Tandem AAA-ATPase domain"/>
    <property type="match status" value="1"/>
</dbReference>
<dbReference type="Proteomes" id="UP000664164">
    <property type="component" value="Unassembled WGS sequence"/>
</dbReference>
<dbReference type="AlphaFoldDB" id="A0A939HHG3"/>
<dbReference type="PROSITE" id="PS51192">
    <property type="entry name" value="HELICASE_ATP_BIND_1"/>
    <property type="match status" value="1"/>
</dbReference>
<reference evidence="6" key="1">
    <citation type="submission" date="2021-03" db="EMBL/GenBank/DDBJ databases">
        <title>A new species, PO-11, isolated from a karst cave deposit.</title>
        <authorList>
            <person name="Zhaoxiaoyong W."/>
        </authorList>
    </citation>
    <scope>NUCLEOTIDE SEQUENCE</scope>
    <source>
        <strain evidence="6">PO-11</strain>
    </source>
</reference>
<dbReference type="InterPro" id="IPR001650">
    <property type="entry name" value="Helicase_C-like"/>
</dbReference>
<feature type="domain" description="SWIM-type" evidence="3">
    <location>
        <begin position="59"/>
        <end position="98"/>
    </location>
</feature>
<accession>A0A939HHG3</accession>
<dbReference type="CDD" id="cd18793">
    <property type="entry name" value="SF2_C_SNF"/>
    <property type="match status" value="1"/>
</dbReference>
<gene>
    <name evidence="6" type="ORF">J1902_08130</name>
</gene>
<comment type="caution">
    <text evidence="6">The sequence shown here is derived from an EMBL/GenBank/DDBJ whole genome shotgun (WGS) entry which is preliminary data.</text>
</comment>
<dbReference type="PROSITE" id="PS51194">
    <property type="entry name" value="HELICASE_CTER"/>
    <property type="match status" value="1"/>
</dbReference>
<keyword evidence="7" id="KW-1185">Reference proteome</keyword>
<name>A0A939HHG3_9MICC</name>
<dbReference type="InterPro" id="IPR007527">
    <property type="entry name" value="Znf_SWIM"/>
</dbReference>
<dbReference type="CDD" id="cd18012">
    <property type="entry name" value="DEXQc_arch_SWI2_SNF2"/>
    <property type="match status" value="1"/>
</dbReference>
<dbReference type="InterPro" id="IPR013663">
    <property type="entry name" value="Helicase_SWF/SNF/SWI_bac"/>
</dbReference>
<sequence>MPSHTDDNWELAIQTPAINDRSLAAGLAYSMGSRVSGISFDAATGLMIGKVRGNGPQPYSTSAKLVRKPAGWTCTVGICSCPVRKDCKHVAALLFTAEDHPLVRAQLMAASTGLQTSRPGSTDQGGSSRPAWELALNKLIAQPGTSSPGTGLPLALQFEVEEPAAHFSYTGRRDPMRSIRQLKARPVMMGAKGKWIRGDVAWNNLSYVSYRREFNEAHVEWLQSFLAAHGSSSGRQQPSGAMWLSLNDFAGKNLWALLAEAAKAGIPLLHTAGSEPVHVSAEASVVGLSLARNSAPDAPDSTLADAAGTPDGGLRLAPSVSLGGEPVDPASVGFLGKPANGIFFTHRGPEQLPGIPTLENIITLAPLEGGLSDELLEFVSAGSTLQIPARDESRFLTAFYPKLRQSTNVQAADKSVELPTLAVPTLSLLANYGHDHKVRLHWEWHYKSGTLVTAQALWRHPDDHGYRDDAEEARILESIGRPWDVVPALAESASGGWGTPRLVASAELDGLDTLAFTEDVLPALQELPDVVVDTAGDIADYREAAEAPVVSISTKATDSRDWFDLGIVITLEGEPVSFAAVFSALAAGQTRMLLPSGAYFSLDLPELHELRALIDEARSLQDNPDSKDGTLQISRFQAGLWDELAQLGIVDEQAAAWREAVGGLLDDGVTGLPLPAGLDAELRPYQREGFNWLSFLYRHSLGGVLADDMGLGKTVQAIALMCAAKEHADDGAAAAGAAGGGAPFLVVAPTSVVGNWAAEVQRFAPGLSVRTIGETFAKSGTDPLEALSRADVVITSYALFRIDYDAYASLPWAGLMLDEAQFVKNHQSKAYQCARKLPAAFKLAITGTPLENNLMEFWALTSIVAPGLFSSPRRFAEYYQKPVEKNGDKAQLAKLRRRVRPLMMRRTKEQVIKDLPPKQEQILEVVLNPRHQKVYQTHLQRERQKILGLIDDVNKNRFTIFQSLTLLRQLSLDASLVDESLSAVRSSKLDVLFEQLEDLVAEGHRALIFSQFTGFLGKVRDRLDAEGVEYCYLDGSTRNRADVVSEFKNGKAPVFLISLKAGGFGLNLTEADYVFLLDPWWNPASEAQAVDRTHRIGQARNVMVYRLVAKDTIEEKVMALKAKKSQLFADVMEGDALSGGALTAEDLAGLFSD</sequence>
<evidence type="ECO:0000259" key="4">
    <source>
        <dbReference type="PROSITE" id="PS51192"/>
    </source>
</evidence>
<keyword evidence="1" id="KW-0378">Hydrolase</keyword>
<evidence type="ECO:0000259" key="5">
    <source>
        <dbReference type="PROSITE" id="PS51194"/>
    </source>
</evidence>
<evidence type="ECO:0000259" key="3">
    <source>
        <dbReference type="PROSITE" id="PS50966"/>
    </source>
</evidence>
<feature type="domain" description="Helicase C-terminal" evidence="5">
    <location>
        <begin position="988"/>
        <end position="1148"/>
    </location>
</feature>
<dbReference type="InterPro" id="IPR000330">
    <property type="entry name" value="SNF2_N"/>
</dbReference>
<evidence type="ECO:0000313" key="6">
    <source>
        <dbReference type="EMBL" id="MBO1267941.1"/>
    </source>
</evidence>
<feature type="domain" description="Helicase ATP-binding" evidence="4">
    <location>
        <begin position="694"/>
        <end position="867"/>
    </location>
</feature>